<feature type="transmembrane region" description="Helical" evidence="12">
    <location>
        <begin position="234"/>
        <end position="256"/>
    </location>
</feature>
<dbReference type="Gene3D" id="1.10.3730.20">
    <property type="match status" value="2"/>
</dbReference>
<name>A0A2X4UX82_9GAMM</name>
<evidence type="ECO:0000256" key="4">
    <source>
        <dbReference type="ARBA" id="ARBA00022516"/>
    </source>
</evidence>
<gene>
    <name evidence="14" type="ORF">NCTC12151_03712</name>
</gene>
<sequence length="281" mass="30042">MTTLLFLSVLAAALLHAGWNAIVKFGEDRFLGVALVAIFSGLVSAVCLPFFGMPSVASLPWLALSMLFHTGYCLFLSRAYASGDLGQVYPIARGSAPMLAALLSWLILHEVPPLLGMVGAGLLVSGVLMMALAGRKSAVKMSGQTLLYALITAMFTASYTLSDGAGSRASLNPVAYTLWLFAINGVVMLFILFIRYRSSALPKLARQWRPGLIGGTMSLLSYGIVIWAMSQAPIALVAALRESSVLFAMVISVWWLKEPLSRMRILAGLTIVVGVVLTRLG</sequence>
<feature type="transmembrane region" description="Helical" evidence="12">
    <location>
        <begin position="145"/>
        <end position="162"/>
    </location>
</feature>
<evidence type="ECO:0000313" key="14">
    <source>
        <dbReference type="EMBL" id="SQI44476.1"/>
    </source>
</evidence>
<keyword evidence="4" id="KW-0444">Lipid biosynthesis</keyword>
<feature type="transmembrane region" description="Helical" evidence="12">
    <location>
        <begin position="208"/>
        <end position="228"/>
    </location>
</feature>
<dbReference type="PANTHER" id="PTHR30561:SF9">
    <property type="entry name" value="4-AMINO-4-DEOXY-L-ARABINOSE-PHOSPHOUNDECAPRENOL FLIPPASE SUBUNIT ARNF-RELATED"/>
    <property type="match status" value="1"/>
</dbReference>
<evidence type="ECO:0000259" key="13">
    <source>
        <dbReference type="Pfam" id="PF00892"/>
    </source>
</evidence>
<evidence type="ECO:0000256" key="6">
    <source>
        <dbReference type="ARBA" id="ARBA00022556"/>
    </source>
</evidence>
<dbReference type="GO" id="GO:0009103">
    <property type="term" value="P:lipopolysaccharide biosynthetic process"/>
    <property type="evidence" value="ECO:0007669"/>
    <property type="project" value="UniProtKB-KW"/>
</dbReference>
<comment type="subcellular location">
    <subcellularLocation>
        <location evidence="1">Cell membrane</location>
        <topology evidence="1">Multi-pass membrane protein</topology>
    </subcellularLocation>
</comment>
<feature type="transmembrane region" description="Helical" evidence="12">
    <location>
        <begin position="263"/>
        <end position="280"/>
    </location>
</feature>
<organism evidence="14 15">
    <name type="scientific">Leminorella richardii</name>
    <dbReference type="NCBI Taxonomy" id="158841"/>
    <lineage>
        <taxon>Bacteria</taxon>
        <taxon>Pseudomonadati</taxon>
        <taxon>Pseudomonadota</taxon>
        <taxon>Gammaproteobacteria</taxon>
        <taxon>Enterobacterales</taxon>
        <taxon>Budviciaceae</taxon>
        <taxon>Leminorella</taxon>
    </lineage>
</organism>
<dbReference type="AlphaFoldDB" id="A0A2X4UX82"/>
<dbReference type="OrthoDB" id="9783707at2"/>
<evidence type="ECO:0000256" key="3">
    <source>
        <dbReference type="ARBA" id="ARBA00022475"/>
    </source>
</evidence>
<dbReference type="PANTHER" id="PTHR30561">
    <property type="entry name" value="SMR FAMILY PROTON-DEPENDENT DRUG EFFLUX TRANSPORTER SUGE"/>
    <property type="match status" value="1"/>
</dbReference>
<dbReference type="Pfam" id="PF00892">
    <property type="entry name" value="EamA"/>
    <property type="match status" value="2"/>
</dbReference>
<dbReference type="InterPro" id="IPR037185">
    <property type="entry name" value="EmrE-like"/>
</dbReference>
<keyword evidence="9 12" id="KW-1133">Transmembrane helix</keyword>
<proteinExistence type="predicted"/>
<keyword evidence="8" id="KW-0448">Lipopolysaccharide biosynthesis</keyword>
<evidence type="ECO:0000256" key="8">
    <source>
        <dbReference type="ARBA" id="ARBA00022985"/>
    </source>
</evidence>
<dbReference type="Proteomes" id="UP000249005">
    <property type="component" value="Chromosome 1"/>
</dbReference>
<dbReference type="GO" id="GO:0022857">
    <property type="term" value="F:transmembrane transporter activity"/>
    <property type="evidence" value="ECO:0007669"/>
    <property type="project" value="InterPro"/>
</dbReference>
<dbReference type="GO" id="GO:0005886">
    <property type="term" value="C:plasma membrane"/>
    <property type="evidence" value="ECO:0007669"/>
    <property type="project" value="UniProtKB-SubCell"/>
</dbReference>
<dbReference type="RefSeq" id="WP_111741936.1">
    <property type="nucleotide sequence ID" value="NZ_LR698987.1"/>
</dbReference>
<keyword evidence="11 12" id="KW-0472">Membrane</keyword>
<evidence type="ECO:0000256" key="2">
    <source>
        <dbReference type="ARBA" id="ARBA00022448"/>
    </source>
</evidence>
<evidence type="ECO:0000256" key="9">
    <source>
        <dbReference type="ARBA" id="ARBA00022989"/>
    </source>
</evidence>
<keyword evidence="2" id="KW-0813">Transport</keyword>
<feature type="transmembrane region" description="Helical" evidence="12">
    <location>
        <begin position="174"/>
        <end position="196"/>
    </location>
</feature>
<dbReference type="KEGG" id="lri:NCTC12151_03712"/>
<feature type="transmembrane region" description="Helical" evidence="12">
    <location>
        <begin position="114"/>
        <end position="133"/>
    </location>
</feature>
<keyword evidence="5" id="KW-0997">Cell inner membrane</keyword>
<feature type="domain" description="EamA" evidence="13">
    <location>
        <begin position="7"/>
        <end position="131"/>
    </location>
</feature>
<feature type="transmembrane region" description="Helical" evidence="12">
    <location>
        <begin position="59"/>
        <end position="80"/>
    </location>
</feature>
<protein>
    <submittedName>
        <fullName evidence="14">Multidrug efflux system protein MdtJ</fullName>
    </submittedName>
</protein>
<evidence type="ECO:0000256" key="7">
    <source>
        <dbReference type="ARBA" id="ARBA00022692"/>
    </source>
</evidence>
<dbReference type="SUPFAM" id="SSF103481">
    <property type="entry name" value="Multidrug resistance efflux transporter EmrE"/>
    <property type="match status" value="2"/>
</dbReference>
<evidence type="ECO:0000256" key="1">
    <source>
        <dbReference type="ARBA" id="ARBA00004651"/>
    </source>
</evidence>
<evidence type="ECO:0000313" key="15">
    <source>
        <dbReference type="Proteomes" id="UP000249005"/>
    </source>
</evidence>
<feature type="domain" description="EamA" evidence="13">
    <location>
        <begin position="146"/>
        <end position="278"/>
    </location>
</feature>
<feature type="transmembrane region" description="Helical" evidence="12">
    <location>
        <begin position="30"/>
        <end position="52"/>
    </location>
</feature>
<keyword evidence="7 12" id="KW-0812">Transmembrane</keyword>
<evidence type="ECO:0000256" key="10">
    <source>
        <dbReference type="ARBA" id="ARBA00023098"/>
    </source>
</evidence>
<keyword evidence="3" id="KW-1003">Cell membrane</keyword>
<dbReference type="EMBL" id="LS483470">
    <property type="protein sequence ID" value="SQI44476.1"/>
    <property type="molecule type" value="Genomic_DNA"/>
</dbReference>
<dbReference type="GO" id="GO:0009245">
    <property type="term" value="P:lipid A biosynthetic process"/>
    <property type="evidence" value="ECO:0007669"/>
    <property type="project" value="UniProtKB-KW"/>
</dbReference>
<dbReference type="InterPro" id="IPR000620">
    <property type="entry name" value="EamA_dom"/>
</dbReference>
<keyword evidence="10" id="KW-0443">Lipid metabolism</keyword>
<evidence type="ECO:0000256" key="5">
    <source>
        <dbReference type="ARBA" id="ARBA00022519"/>
    </source>
</evidence>
<keyword evidence="15" id="KW-1185">Reference proteome</keyword>
<reference evidence="14 15" key="1">
    <citation type="submission" date="2018-06" db="EMBL/GenBank/DDBJ databases">
        <authorList>
            <consortium name="Pathogen Informatics"/>
            <person name="Doyle S."/>
        </authorList>
    </citation>
    <scope>NUCLEOTIDE SEQUENCE [LARGE SCALE GENOMIC DNA]</scope>
    <source>
        <strain evidence="14 15">NCTC12151</strain>
    </source>
</reference>
<evidence type="ECO:0000256" key="12">
    <source>
        <dbReference type="SAM" id="Phobius"/>
    </source>
</evidence>
<keyword evidence="6" id="KW-0441">Lipid A biosynthesis</keyword>
<dbReference type="InterPro" id="IPR000390">
    <property type="entry name" value="Small_drug/metabolite_transptr"/>
</dbReference>
<evidence type="ECO:0000256" key="11">
    <source>
        <dbReference type="ARBA" id="ARBA00023136"/>
    </source>
</evidence>
<accession>A0A2X4UX82</accession>